<evidence type="ECO:0000313" key="7">
    <source>
        <dbReference type="EMBL" id="TVP40483.1"/>
    </source>
</evidence>
<feature type="binding site" evidence="5">
    <location>
        <position position="72"/>
    </location>
    <ligand>
        <name>S-adenosyl-L-methionine</name>
        <dbReference type="ChEBI" id="CHEBI:59789"/>
    </ligand>
</feature>
<dbReference type="GO" id="GO:0008276">
    <property type="term" value="F:protein methyltransferase activity"/>
    <property type="evidence" value="ECO:0007669"/>
    <property type="project" value="InterPro"/>
</dbReference>
<comment type="caution">
    <text evidence="7">The sequence shown here is derived from an EMBL/GenBank/DDBJ whole genome shotgun (WGS) entry which is preliminary data.</text>
</comment>
<dbReference type="InterPro" id="IPR050714">
    <property type="entry name" value="Cobalamin_biosynth_MTase"/>
</dbReference>
<keyword evidence="2 5" id="KW-0489">Methyltransferase</keyword>
<evidence type="ECO:0000256" key="3">
    <source>
        <dbReference type="ARBA" id="ARBA00022679"/>
    </source>
</evidence>
<dbReference type="AlphaFoldDB" id="A0A557SV58"/>
<keyword evidence="8" id="KW-1185">Reference proteome</keyword>
<evidence type="ECO:0000256" key="5">
    <source>
        <dbReference type="HAMAP-Rule" id="MF_00786"/>
    </source>
</evidence>
<dbReference type="PANTHER" id="PTHR43182">
    <property type="entry name" value="COBALT-PRECORRIN-6B C(15)-METHYLTRANSFERASE (DECARBOXYLATING)"/>
    <property type="match status" value="1"/>
</dbReference>
<dbReference type="EC" id="2.1.1.196" evidence="5"/>
<comment type="pathway">
    <text evidence="5">Cofactor biosynthesis; adenosylcobalamin biosynthesis; cob(II)yrinate a,c-diamide from sirohydrochlorin (anaerobic route): step 8/10.</text>
</comment>
<gene>
    <name evidence="7" type="primary">cobL</name>
    <name evidence="5" type="synonym">cbiT</name>
    <name evidence="7" type="ORF">NARC_70061</name>
</gene>
<dbReference type="InterPro" id="IPR025714">
    <property type="entry name" value="Methyltranfer_dom"/>
</dbReference>
<dbReference type="Pfam" id="PF13847">
    <property type="entry name" value="Methyltransf_31"/>
    <property type="match status" value="1"/>
</dbReference>
<organism evidence="7 8">
    <name type="scientific">Candidatus Nitrosocosmicus arcticus</name>
    <dbReference type="NCBI Taxonomy" id="2035267"/>
    <lineage>
        <taxon>Archaea</taxon>
        <taxon>Nitrososphaerota</taxon>
        <taxon>Nitrososphaeria</taxon>
        <taxon>Nitrososphaerales</taxon>
        <taxon>Nitrososphaeraceae</taxon>
        <taxon>Candidatus Nitrosocosmicus</taxon>
    </lineage>
</organism>
<dbReference type="InterPro" id="IPR014008">
    <property type="entry name" value="Cbl_synth_MTase_CbiT"/>
</dbReference>
<name>A0A557SV58_9ARCH</name>
<sequence length="197" mass="21523">MEMIWNYKTPGIPDEFFDRIDNVPITKEDIRSIIISKLRLKEGFTALDIGCGSGSITAELILQTKGKVYAIDMDKVAIDLTEKNLTKFGILNDATIIHGLAQDVLPKLPNVDAIVIGGTTGETEQIIKLAISKLNEGGRIVVTSILIETIYNALKAMQDSELQEIDITQVTIAKAKKTSSGTMMISRNPVIIFSGTK</sequence>
<dbReference type="UniPathway" id="UPA00148">
    <property type="reaction ID" value="UER00229"/>
</dbReference>
<comment type="similarity">
    <text evidence="5">Belongs to the methyltransferase superfamily. Archaeal-type CbiT family.</text>
</comment>
<keyword evidence="4 5" id="KW-0949">S-adenosyl-L-methionine</keyword>
<dbReference type="Proteomes" id="UP000315289">
    <property type="component" value="Unassembled WGS sequence"/>
</dbReference>
<dbReference type="HAMAP" id="MF_00786">
    <property type="entry name" value="CbiT"/>
    <property type="match status" value="1"/>
</dbReference>
<dbReference type="InterPro" id="IPR029063">
    <property type="entry name" value="SAM-dependent_MTases_sf"/>
</dbReference>
<accession>A0A557SV58</accession>
<feature type="binding site" evidence="5">
    <location>
        <position position="26"/>
    </location>
    <ligand>
        <name>S-adenosyl-L-methionine</name>
        <dbReference type="ChEBI" id="CHEBI:59789"/>
    </ligand>
</feature>
<dbReference type="PANTHER" id="PTHR43182:SF1">
    <property type="entry name" value="COBALT-PRECORRIN-7 C(5)-METHYLTRANSFERASE"/>
    <property type="match status" value="1"/>
</dbReference>
<evidence type="ECO:0000256" key="2">
    <source>
        <dbReference type="ARBA" id="ARBA00022603"/>
    </source>
</evidence>
<evidence type="ECO:0000313" key="8">
    <source>
        <dbReference type="Proteomes" id="UP000315289"/>
    </source>
</evidence>
<evidence type="ECO:0000256" key="1">
    <source>
        <dbReference type="ARBA" id="ARBA00022573"/>
    </source>
</evidence>
<dbReference type="GO" id="GO:0032259">
    <property type="term" value="P:methylation"/>
    <property type="evidence" value="ECO:0007669"/>
    <property type="project" value="UniProtKB-KW"/>
</dbReference>
<evidence type="ECO:0000259" key="6">
    <source>
        <dbReference type="Pfam" id="PF13847"/>
    </source>
</evidence>
<dbReference type="CDD" id="cd02440">
    <property type="entry name" value="AdoMet_MTases"/>
    <property type="match status" value="1"/>
</dbReference>
<comment type="function">
    <text evidence="5">Catalyzes the methylation of C-15 in cobalt-precorrin-6B followed by the decarboxylation of C-12 to form cobalt-precorrin-7.</text>
</comment>
<dbReference type="EMBL" id="VOAH01000007">
    <property type="protein sequence ID" value="TVP40483.1"/>
    <property type="molecule type" value="Genomic_DNA"/>
</dbReference>
<keyword evidence="3 5" id="KW-0808">Transferase</keyword>
<dbReference type="GO" id="GO:0043776">
    <property type="term" value="F:cobalt-precorrin-6B C5-methyltransferase activity"/>
    <property type="evidence" value="ECO:0007669"/>
    <property type="project" value="RHEA"/>
</dbReference>
<evidence type="ECO:0000256" key="4">
    <source>
        <dbReference type="ARBA" id="ARBA00022691"/>
    </source>
</evidence>
<dbReference type="GO" id="GO:0019251">
    <property type="term" value="P:anaerobic cobalamin biosynthetic process"/>
    <property type="evidence" value="ECO:0007669"/>
    <property type="project" value="UniProtKB-UniRule"/>
</dbReference>
<protein>
    <recommendedName>
        <fullName evidence="5">Probable cobalt-precorrin-6B C(15)-methyltransferase (decarboxylating)</fullName>
        <ecNumber evidence="5">2.1.1.196</ecNumber>
    </recommendedName>
</protein>
<dbReference type="InterPro" id="IPR023475">
    <property type="entry name" value="CbiT"/>
</dbReference>
<comment type="catalytic activity">
    <reaction evidence="5">
        <text>Co-precorrin-6B + S-adenosyl-L-methionine = Co-precorrin-7 + S-adenosyl-L-homocysteine + CO2</text>
        <dbReference type="Rhea" id="RHEA:36067"/>
        <dbReference type="ChEBI" id="CHEBI:16526"/>
        <dbReference type="ChEBI" id="CHEBI:57856"/>
        <dbReference type="ChEBI" id="CHEBI:59789"/>
        <dbReference type="ChEBI" id="CHEBI:70791"/>
        <dbReference type="ChEBI" id="CHEBI:72780"/>
        <dbReference type="EC" id="2.1.1.196"/>
    </reaction>
</comment>
<feature type="domain" description="Methyltransferase" evidence="6">
    <location>
        <begin position="41"/>
        <end position="150"/>
    </location>
</feature>
<reference evidence="7 8" key="1">
    <citation type="journal article" date="2019" name="Front. Microbiol.">
        <title>Ammonia Oxidation by the Arctic Terrestrial Thaumarchaeote Candidatus Nitrosocosmicus arcticus Is Stimulated by Increasing Temperatures.</title>
        <authorList>
            <person name="Alves R.J.E."/>
            <person name="Kerou M."/>
            <person name="Zappe A."/>
            <person name="Bittner R."/>
            <person name="Abby S.S."/>
            <person name="Schmidt H.A."/>
            <person name="Pfeifer K."/>
            <person name="Schleper C."/>
        </authorList>
    </citation>
    <scope>NUCLEOTIDE SEQUENCE [LARGE SCALE GENOMIC DNA]</scope>
    <source>
        <strain evidence="7 8">Kfb</strain>
    </source>
</reference>
<dbReference type="SUPFAM" id="SSF53335">
    <property type="entry name" value="S-adenosyl-L-methionine-dependent methyltransferases"/>
    <property type="match status" value="1"/>
</dbReference>
<proteinExistence type="inferred from homology"/>
<dbReference type="NCBIfam" id="TIGR02469">
    <property type="entry name" value="CbiT"/>
    <property type="match status" value="1"/>
</dbReference>
<keyword evidence="1 5" id="KW-0169">Cobalamin biosynthesis</keyword>
<feature type="binding site" evidence="5">
    <location>
        <begin position="50"/>
        <end position="54"/>
    </location>
    <ligand>
        <name>S-adenosyl-L-methionine</name>
        <dbReference type="ChEBI" id="CHEBI:59789"/>
    </ligand>
</feature>
<dbReference type="Gene3D" id="3.40.50.150">
    <property type="entry name" value="Vaccinia Virus protein VP39"/>
    <property type="match status" value="1"/>
</dbReference>
<feature type="binding site" evidence="5">
    <location>
        <position position="101"/>
    </location>
    <ligand>
        <name>S-adenosyl-L-methionine</name>
        <dbReference type="ChEBI" id="CHEBI:59789"/>
    </ligand>
</feature>